<dbReference type="InterPro" id="IPR006944">
    <property type="entry name" value="Phage/GTA_portal"/>
</dbReference>
<evidence type="ECO:0000256" key="1">
    <source>
        <dbReference type="SAM" id="MobiDB-lite"/>
    </source>
</evidence>
<gene>
    <name evidence="2" type="ORF">HCJ38_02300</name>
</gene>
<dbReference type="AlphaFoldDB" id="A0A7X0X576"/>
<evidence type="ECO:0000313" key="3">
    <source>
        <dbReference type="Proteomes" id="UP000561617"/>
    </source>
</evidence>
<feature type="compositionally biased region" description="Basic and acidic residues" evidence="1">
    <location>
        <begin position="382"/>
        <end position="395"/>
    </location>
</feature>
<evidence type="ECO:0000313" key="2">
    <source>
        <dbReference type="EMBL" id="MBC1487857.1"/>
    </source>
</evidence>
<accession>A0A7X0X576</accession>
<proteinExistence type="predicted"/>
<protein>
    <submittedName>
        <fullName evidence="2">Phage portal protein</fullName>
    </submittedName>
</protein>
<dbReference type="Pfam" id="PF04860">
    <property type="entry name" value="Phage_portal"/>
    <property type="match status" value="1"/>
</dbReference>
<dbReference type="InterPro" id="IPR006427">
    <property type="entry name" value="Portal_HK97"/>
</dbReference>
<dbReference type="NCBIfam" id="TIGR01537">
    <property type="entry name" value="portal_HK97"/>
    <property type="match status" value="1"/>
</dbReference>
<feature type="region of interest" description="Disordered" evidence="1">
    <location>
        <begin position="372"/>
        <end position="395"/>
    </location>
</feature>
<name>A0A7X0X576_9LIST</name>
<dbReference type="EMBL" id="JAASTW010000002">
    <property type="protein sequence ID" value="MBC1487857.1"/>
    <property type="molecule type" value="Genomic_DNA"/>
</dbReference>
<sequence length="395" mass="45240">MGFKSWVSGFFNEEQRTLNLTDTVWCSIPSEKLKELSIKKWAIDSCANKIANTLSCAEVLTYEKGEEVRKKNWYMFNVEANQNQNATEFWKKAIYKLVYDNEALIFMQDEYIYVADSFAKNDKSLYENTYTEVTLKDLTLNKEFKESEVLHLTLNNESIKSIIDGFYLLYGDLISAAVNKYKKINSRKIIVKLKGMFGQAPEEEEKLRLMLSERMKKFLAEGDSALPVEDGMEIDELNGDSSIAESRDIKKMIDDVFEMIANSFNIPLGLAKGDTVGLSEQVNSFLMFSINPIAEMFTDEGNRKFYGRDSVLERTYMKLDTTRIKVQDIQEIASSMDVLFHIGVNTIDDNLRMIGREPVMSPETQERFVTKNYAPLGENEEDLKGGDINENKGDS</sequence>
<reference evidence="2 3" key="1">
    <citation type="submission" date="2020-03" db="EMBL/GenBank/DDBJ databases">
        <title>Soil Listeria distribution.</title>
        <authorList>
            <person name="Liao J."/>
            <person name="Wiedmann M."/>
        </authorList>
    </citation>
    <scope>NUCLEOTIDE SEQUENCE [LARGE SCALE GENOMIC DNA]</scope>
    <source>
        <strain evidence="2 3">FSL L7-1554</strain>
    </source>
</reference>
<comment type="caution">
    <text evidence="2">The sequence shown here is derived from an EMBL/GenBank/DDBJ whole genome shotgun (WGS) entry which is preliminary data.</text>
</comment>
<dbReference type="Proteomes" id="UP000561617">
    <property type="component" value="Unassembled WGS sequence"/>
</dbReference>
<organism evidence="2 3">
    <name type="scientific">Listeria immobilis</name>
    <dbReference type="NCBI Taxonomy" id="2713502"/>
    <lineage>
        <taxon>Bacteria</taxon>
        <taxon>Bacillati</taxon>
        <taxon>Bacillota</taxon>
        <taxon>Bacilli</taxon>
        <taxon>Bacillales</taxon>
        <taxon>Listeriaceae</taxon>
        <taxon>Listeria</taxon>
    </lineage>
</organism>
<dbReference type="RefSeq" id="WP_185344835.1">
    <property type="nucleotide sequence ID" value="NZ_JAASTV010000002.1"/>
</dbReference>